<accession>A0A2M9Y6T4</accession>
<dbReference type="AlphaFoldDB" id="A0A2M9Y6T4"/>
<gene>
    <name evidence="1" type="ORF">EHQ30_03785</name>
</gene>
<organism evidence="1 2">
    <name type="scientific">Leptospira brenneri</name>
    <dbReference type="NCBI Taxonomy" id="2023182"/>
    <lineage>
        <taxon>Bacteria</taxon>
        <taxon>Pseudomonadati</taxon>
        <taxon>Spirochaetota</taxon>
        <taxon>Spirochaetia</taxon>
        <taxon>Leptospirales</taxon>
        <taxon>Leptospiraceae</taxon>
        <taxon>Leptospira</taxon>
    </lineage>
</organism>
<evidence type="ECO:0000313" key="1">
    <source>
        <dbReference type="EMBL" id="TGK95763.1"/>
    </source>
</evidence>
<reference evidence="1" key="1">
    <citation type="journal article" date="2019" name="PLoS Negl. Trop. Dis.">
        <title>Revisiting the worldwide diversity of Leptospira species in the environment.</title>
        <authorList>
            <person name="Vincent A.T."/>
            <person name="Schiettekatte O."/>
            <person name="Bourhy P."/>
            <person name="Veyrier F.J."/>
            <person name="Picardeau M."/>
        </authorList>
    </citation>
    <scope>NUCLEOTIDE SEQUENCE [LARGE SCALE GENOMIC DNA]</scope>
    <source>
        <strain evidence="1">201800277</strain>
    </source>
</reference>
<dbReference type="Proteomes" id="UP000297891">
    <property type="component" value="Unassembled WGS sequence"/>
</dbReference>
<evidence type="ECO:0008006" key="3">
    <source>
        <dbReference type="Google" id="ProtNLM"/>
    </source>
</evidence>
<proteinExistence type="predicted"/>
<dbReference type="RefSeq" id="WP_100789270.1">
    <property type="nucleotide sequence ID" value="NZ_NPDQ01000001.1"/>
</dbReference>
<comment type="caution">
    <text evidence="1">The sequence shown here is derived from an EMBL/GenBank/DDBJ whole genome shotgun (WGS) entry which is preliminary data.</text>
</comment>
<dbReference type="NCBIfam" id="NF047705">
    <property type="entry name" value="slr1659_superfam"/>
    <property type="match status" value="1"/>
</dbReference>
<dbReference type="OrthoDB" id="336605at2"/>
<protein>
    <recommendedName>
        <fullName evidence="3">STAS domain-containing protein</fullName>
    </recommendedName>
</protein>
<name>A0A2M9Y6T4_9LEPT</name>
<dbReference type="EMBL" id="RQFP01000001">
    <property type="protein sequence ID" value="TGK95763.1"/>
    <property type="molecule type" value="Genomic_DNA"/>
</dbReference>
<sequence length="115" mass="13187">MEIKDLDYNIQYDEATKTVKFTGSIRLQNLPAYEPIKLFLRDVAKLCQGAILTMDFRELQFVNSSGITTLSMFIIDSRKSAAYQIKIQGSLNVSWQSKSLSNFKKLWDQVVLEIS</sequence>
<evidence type="ECO:0000313" key="2">
    <source>
        <dbReference type="Proteomes" id="UP000297891"/>
    </source>
</evidence>
<keyword evidence="2" id="KW-1185">Reference proteome</keyword>